<sequence>MVKLAFVVTVMLLCGCAQHPAQSPADTTPKVAATPCPSARPQMCMMIYDPVCAIHEDGSHSTEGNNCSACQKEAITAYASGPCPEAAD</sequence>
<evidence type="ECO:0000256" key="1">
    <source>
        <dbReference type="SAM" id="SignalP"/>
    </source>
</evidence>
<feature type="signal peptide" evidence="1">
    <location>
        <begin position="1"/>
        <end position="19"/>
    </location>
</feature>
<dbReference type="EMBL" id="CP001614">
    <property type="protein sequence ID" value="ACR14677.1"/>
    <property type="molecule type" value="Genomic_DNA"/>
</dbReference>
<dbReference type="KEGG" id="ttu:TERTU_4343"/>
<dbReference type="RefSeq" id="WP_015820791.1">
    <property type="nucleotide sequence ID" value="NC_012997.1"/>
</dbReference>
<dbReference type="PROSITE" id="PS51257">
    <property type="entry name" value="PROKAR_LIPOPROTEIN"/>
    <property type="match status" value="1"/>
</dbReference>
<proteinExistence type="predicted"/>
<accession>C5BIF9</accession>
<name>C5BIF9_TERTT</name>
<dbReference type="AlphaFoldDB" id="C5BIF9"/>
<evidence type="ECO:0000313" key="2">
    <source>
        <dbReference type="EMBL" id="ACR14677.1"/>
    </source>
</evidence>
<reference evidence="2 3" key="1">
    <citation type="journal article" date="2009" name="PLoS ONE">
        <title>The complete genome of Teredinibacter turnerae T7901: an intracellular endosymbiont of marine wood-boring bivalves (shipworms).</title>
        <authorList>
            <person name="Yang J.C."/>
            <person name="Madupu R."/>
            <person name="Durkin A.S."/>
            <person name="Ekborg N.A."/>
            <person name="Pedamallu C.S."/>
            <person name="Hostetler J.B."/>
            <person name="Radune D."/>
            <person name="Toms B.S."/>
            <person name="Henrissat B."/>
            <person name="Coutinho P.M."/>
            <person name="Schwarz S."/>
            <person name="Field L."/>
            <person name="Trindade-Silva A.E."/>
            <person name="Soares C.A.G."/>
            <person name="Elshahawi S."/>
            <person name="Hanora A."/>
            <person name="Schmidt E.W."/>
            <person name="Haygood M.G."/>
            <person name="Posfai J."/>
            <person name="Benner J."/>
            <person name="Madinger C."/>
            <person name="Nove J."/>
            <person name="Anton B."/>
            <person name="Chaudhary K."/>
            <person name="Foster J."/>
            <person name="Holman A."/>
            <person name="Kumar S."/>
            <person name="Lessard P.A."/>
            <person name="Luyten Y.A."/>
            <person name="Slatko B."/>
            <person name="Wood N."/>
            <person name="Wu B."/>
            <person name="Teplitski M."/>
            <person name="Mougous J.D."/>
            <person name="Ward N."/>
            <person name="Eisen J.A."/>
            <person name="Badger J.H."/>
            <person name="Distel D.L."/>
        </authorList>
    </citation>
    <scope>NUCLEOTIDE SEQUENCE [LARGE SCALE GENOMIC DNA]</scope>
    <source>
        <strain evidence="3">ATCC 39867 / T7901</strain>
    </source>
</reference>
<keyword evidence="1" id="KW-0732">Signal</keyword>
<organism evidence="2 3">
    <name type="scientific">Teredinibacter turnerae (strain ATCC 39867 / T7901)</name>
    <dbReference type="NCBI Taxonomy" id="377629"/>
    <lineage>
        <taxon>Bacteria</taxon>
        <taxon>Pseudomonadati</taxon>
        <taxon>Pseudomonadota</taxon>
        <taxon>Gammaproteobacteria</taxon>
        <taxon>Cellvibrionales</taxon>
        <taxon>Cellvibrionaceae</taxon>
        <taxon>Teredinibacter</taxon>
    </lineage>
</organism>
<gene>
    <name evidence="2" type="ordered locus">TERTU_4343</name>
</gene>
<evidence type="ECO:0000313" key="3">
    <source>
        <dbReference type="Proteomes" id="UP000009080"/>
    </source>
</evidence>
<protein>
    <submittedName>
        <fullName evidence="2">Kazal domain protein</fullName>
    </submittedName>
</protein>
<feature type="chain" id="PRO_5002946952" evidence="1">
    <location>
        <begin position="20"/>
        <end position="88"/>
    </location>
</feature>
<dbReference type="Gene3D" id="3.30.60.30">
    <property type="match status" value="1"/>
</dbReference>
<dbReference type="eggNOG" id="ENOG5030M4E">
    <property type="taxonomic scope" value="Bacteria"/>
</dbReference>
<keyword evidence="3" id="KW-1185">Reference proteome</keyword>
<dbReference type="HOGENOM" id="CLU_172315_0_0_6"/>
<dbReference type="Proteomes" id="UP000009080">
    <property type="component" value="Chromosome"/>
</dbReference>